<keyword evidence="2" id="KW-1185">Reference proteome</keyword>
<dbReference type="AlphaFoldDB" id="A0A3M0JAG4"/>
<gene>
    <name evidence="1" type="ORF">DUI87_25346</name>
</gene>
<evidence type="ECO:0000313" key="2">
    <source>
        <dbReference type="Proteomes" id="UP000269221"/>
    </source>
</evidence>
<comment type="caution">
    <text evidence="1">The sequence shown here is derived from an EMBL/GenBank/DDBJ whole genome shotgun (WGS) entry which is preliminary data.</text>
</comment>
<organism evidence="1 2">
    <name type="scientific">Hirundo rustica rustica</name>
    <dbReference type="NCBI Taxonomy" id="333673"/>
    <lineage>
        <taxon>Eukaryota</taxon>
        <taxon>Metazoa</taxon>
        <taxon>Chordata</taxon>
        <taxon>Craniata</taxon>
        <taxon>Vertebrata</taxon>
        <taxon>Euteleostomi</taxon>
        <taxon>Archelosauria</taxon>
        <taxon>Archosauria</taxon>
        <taxon>Dinosauria</taxon>
        <taxon>Saurischia</taxon>
        <taxon>Theropoda</taxon>
        <taxon>Coelurosauria</taxon>
        <taxon>Aves</taxon>
        <taxon>Neognathae</taxon>
        <taxon>Neoaves</taxon>
        <taxon>Telluraves</taxon>
        <taxon>Australaves</taxon>
        <taxon>Passeriformes</taxon>
        <taxon>Sylvioidea</taxon>
        <taxon>Hirundinidae</taxon>
        <taxon>Hirundo</taxon>
    </lineage>
</organism>
<reference evidence="1 2" key="1">
    <citation type="submission" date="2018-07" db="EMBL/GenBank/DDBJ databases">
        <title>A high quality draft genome assembly of the barn swallow (H. rustica rustica).</title>
        <authorList>
            <person name="Formenti G."/>
            <person name="Chiara M."/>
            <person name="Poveda L."/>
            <person name="Francoijs K.-J."/>
            <person name="Bonisoli-Alquati A."/>
            <person name="Canova L."/>
            <person name="Gianfranceschi L."/>
            <person name="Horner D.S."/>
            <person name="Saino N."/>
        </authorList>
    </citation>
    <scope>NUCLEOTIDE SEQUENCE [LARGE SCALE GENOMIC DNA]</scope>
    <source>
        <strain evidence="1">Chelidonia</strain>
        <tissue evidence="1">Blood</tissue>
    </source>
</reference>
<evidence type="ECO:0000313" key="1">
    <source>
        <dbReference type="EMBL" id="RMB97868.1"/>
    </source>
</evidence>
<proteinExistence type="predicted"/>
<dbReference type="EMBL" id="QRBI01000154">
    <property type="protein sequence ID" value="RMB97868.1"/>
    <property type="molecule type" value="Genomic_DNA"/>
</dbReference>
<accession>A0A3M0JAG4</accession>
<dbReference type="Proteomes" id="UP000269221">
    <property type="component" value="Unassembled WGS sequence"/>
</dbReference>
<protein>
    <submittedName>
        <fullName evidence="1">Uncharacterized protein</fullName>
    </submittedName>
</protein>
<sequence length="97" mass="11128">MLREVVESPSLENFRAWTRSCAICSRYDKYCSAMQQNVELSVVSELSQVLQTVAPYLSASNACQKRLLHFHEHSEKHPNICMEKTIFAYVSFTLPKA</sequence>
<name>A0A3M0JAG4_HIRRU</name>